<dbReference type="OrthoDB" id="9988752at2759"/>
<sequence>MTAVTLRDPTETDLRLCAVLGVSVRSPPRLRFYGLCHPSRHGRPAERGQAMRPLLPLCVVWLLPLALTLEEDSPLDRVPRRSVPYHRENAHLFHEEGVFNYSTMLLREDLDLLLLGAREAVYALDLKDISKKLASVKWEVTQQQKDECRYKGKDLETECKNYIRILHQTEDDRMYVCGTNAFDPECDYMSYANGKLTLEKKGEDGKGKCPFDPFHRYASIMVENNLYTATSINFLGSEPVLMRSSPVSIRTEFKSSWLNEPNFVSMTQMPESHMSEEGDDDKVYLFFSETAVECDCYNKMVVSRVARVCKGDLGGQRTLQKKWTSFLKARMDCPVLESQLPYIIQDTYRLCDPQQDWRDCLFYAVFTPQSDKSDLSAVCAYRVSDISRVFAEGKYKTPVPVETSFVKWVMYSGDVPVPRPGACIDNAARKANITKTLDLPDRTLQFIKDRPLMDQAIQPIGEKPLLVRRGARFTRIIVNQVQAADGERYSVMFIGTEEGAMLKAVNYDGEMFIIEEVHLFPTPQPIKTLTFSNLTGQLYAGSDSGAAQMPLASCGRSSSCMDCVLARDPYCGWDTDDRKCVFLSNSQRGLIQSVKKGDASLCPDADPVKPLNRSIWPRGNLKLLCPSPSNLSKTSWERDGRPVTASTRFQLLQDGLLILNATDPDGGRYRCLSVELSKAGRYTATVAEYLVSVGPAGSGGGSVISPQAQMDGPSVAGLQAIVGLLVVALLALLTWNFYKGHLPLPWNCRKKKNGDEAQETGEPDAERSAPAEFKPLVSAANNGRSNNHTGEEESDGPKVSLPALQYIDDESEV</sequence>
<evidence type="ECO:0000256" key="12">
    <source>
        <dbReference type="PROSITE-ProRule" id="PRU00352"/>
    </source>
</evidence>
<dbReference type="GO" id="GO:0001755">
    <property type="term" value="P:neural crest cell migration"/>
    <property type="evidence" value="ECO:0007669"/>
    <property type="project" value="TreeGrafter"/>
</dbReference>
<dbReference type="SMART" id="SM00423">
    <property type="entry name" value="PSI"/>
    <property type="match status" value="1"/>
</dbReference>
<dbReference type="Pfam" id="PF01437">
    <property type="entry name" value="PSI"/>
    <property type="match status" value="1"/>
</dbReference>
<dbReference type="FunFam" id="2.130.10.10:FF:001703">
    <property type="entry name" value="Semaphorin 4e"/>
    <property type="match status" value="1"/>
</dbReference>
<keyword evidence="5" id="KW-0221">Differentiation</keyword>
<dbReference type="GO" id="GO:0005615">
    <property type="term" value="C:extracellular space"/>
    <property type="evidence" value="ECO:0007669"/>
    <property type="project" value="TreeGrafter"/>
</dbReference>
<evidence type="ECO:0000256" key="3">
    <source>
        <dbReference type="ARBA" id="ARBA00022473"/>
    </source>
</evidence>
<evidence type="ECO:0000256" key="7">
    <source>
        <dbReference type="ARBA" id="ARBA00022989"/>
    </source>
</evidence>
<dbReference type="GO" id="GO:0030215">
    <property type="term" value="F:semaphorin receptor binding"/>
    <property type="evidence" value="ECO:0007669"/>
    <property type="project" value="InterPro"/>
</dbReference>
<dbReference type="FunFam" id="3.30.1680.10:FF:000016">
    <property type="entry name" value="Putative Semaphorin-6B"/>
    <property type="match status" value="1"/>
</dbReference>
<evidence type="ECO:0000256" key="14">
    <source>
        <dbReference type="SAM" id="Phobius"/>
    </source>
</evidence>
<evidence type="ECO:0000256" key="4">
    <source>
        <dbReference type="ARBA" id="ARBA00022692"/>
    </source>
</evidence>
<dbReference type="SUPFAM" id="SSF103575">
    <property type="entry name" value="Plexin repeat"/>
    <property type="match status" value="1"/>
</dbReference>
<dbReference type="GO" id="GO:0030335">
    <property type="term" value="P:positive regulation of cell migration"/>
    <property type="evidence" value="ECO:0007669"/>
    <property type="project" value="TreeGrafter"/>
</dbReference>
<dbReference type="Gene3D" id="3.30.1680.10">
    <property type="entry name" value="ligand-binding face of the semaphorins, domain 2"/>
    <property type="match status" value="1"/>
</dbReference>
<dbReference type="EMBL" id="SRLO01000076">
    <property type="protein sequence ID" value="TNN78127.1"/>
    <property type="molecule type" value="Genomic_DNA"/>
</dbReference>
<dbReference type="GO" id="GO:0071526">
    <property type="term" value="P:semaphorin-plexin signaling pathway"/>
    <property type="evidence" value="ECO:0007669"/>
    <property type="project" value="TreeGrafter"/>
</dbReference>
<dbReference type="InterPro" id="IPR027231">
    <property type="entry name" value="Semaphorin"/>
</dbReference>
<keyword evidence="18" id="KW-1185">Reference proteome</keyword>
<feature type="region of interest" description="Disordered" evidence="13">
    <location>
        <begin position="748"/>
        <end position="813"/>
    </location>
</feature>
<evidence type="ECO:0000256" key="1">
    <source>
        <dbReference type="ARBA" id="ARBA00004370"/>
    </source>
</evidence>
<evidence type="ECO:0000256" key="2">
    <source>
        <dbReference type="ARBA" id="ARBA00009492"/>
    </source>
</evidence>
<keyword evidence="6" id="KW-0524">Neurogenesis</keyword>
<dbReference type="InterPro" id="IPR007110">
    <property type="entry name" value="Ig-like_dom"/>
</dbReference>
<comment type="caution">
    <text evidence="17">The sequence shown here is derived from an EMBL/GenBank/DDBJ whole genome shotgun (WGS) entry which is preliminary data.</text>
</comment>
<dbReference type="Gene3D" id="2.60.40.10">
    <property type="entry name" value="Immunoglobulins"/>
    <property type="match status" value="1"/>
</dbReference>
<evidence type="ECO:0000313" key="17">
    <source>
        <dbReference type="EMBL" id="TNN78127.1"/>
    </source>
</evidence>
<dbReference type="GO" id="GO:0043931">
    <property type="term" value="P:ossification involved in bone maturation"/>
    <property type="evidence" value="ECO:0007669"/>
    <property type="project" value="TreeGrafter"/>
</dbReference>
<comment type="similarity">
    <text evidence="2">Belongs to the semaphorin family.</text>
</comment>
<evidence type="ECO:0000256" key="5">
    <source>
        <dbReference type="ARBA" id="ARBA00022782"/>
    </source>
</evidence>
<feature type="compositionally biased region" description="Polar residues" evidence="13">
    <location>
        <begin position="779"/>
        <end position="788"/>
    </location>
</feature>
<name>A0A4Z2IK07_9TELE</name>
<dbReference type="AlphaFoldDB" id="A0A4Z2IK07"/>
<dbReference type="Proteomes" id="UP000314294">
    <property type="component" value="Unassembled WGS sequence"/>
</dbReference>
<keyword evidence="9" id="KW-1015">Disulfide bond</keyword>
<keyword evidence="3" id="KW-0217">Developmental protein</keyword>
<dbReference type="InterPro" id="IPR013783">
    <property type="entry name" value="Ig-like_fold"/>
</dbReference>
<dbReference type="PROSITE" id="PS51004">
    <property type="entry name" value="SEMA"/>
    <property type="match status" value="1"/>
</dbReference>
<protein>
    <recommendedName>
        <fullName evidence="11">Semaphorin-1A</fullName>
    </recommendedName>
</protein>
<evidence type="ECO:0000259" key="16">
    <source>
        <dbReference type="PROSITE" id="PS51004"/>
    </source>
</evidence>
<dbReference type="Gene3D" id="2.130.10.10">
    <property type="entry name" value="YVTN repeat-like/Quinoprotein amine dehydrogenase"/>
    <property type="match status" value="1"/>
</dbReference>
<dbReference type="PANTHER" id="PTHR11036">
    <property type="entry name" value="SEMAPHORIN"/>
    <property type="match status" value="1"/>
</dbReference>
<evidence type="ECO:0000256" key="10">
    <source>
        <dbReference type="ARBA" id="ARBA00023180"/>
    </source>
</evidence>
<comment type="caution">
    <text evidence="12">Lacks conserved residue(s) required for the propagation of feature annotation.</text>
</comment>
<evidence type="ECO:0000256" key="8">
    <source>
        <dbReference type="ARBA" id="ARBA00023136"/>
    </source>
</evidence>
<comment type="subcellular location">
    <subcellularLocation>
        <location evidence="1">Membrane</location>
    </subcellularLocation>
</comment>
<evidence type="ECO:0000256" key="13">
    <source>
        <dbReference type="SAM" id="MobiDB-lite"/>
    </source>
</evidence>
<dbReference type="InterPro" id="IPR016201">
    <property type="entry name" value="PSI"/>
</dbReference>
<dbReference type="InterPro" id="IPR036352">
    <property type="entry name" value="Semap_dom_sf"/>
</dbReference>
<dbReference type="SUPFAM" id="SSF101912">
    <property type="entry name" value="Sema domain"/>
    <property type="match status" value="1"/>
</dbReference>
<proteinExistence type="inferred from homology"/>
<dbReference type="GO" id="GO:0045499">
    <property type="term" value="F:chemorepellent activity"/>
    <property type="evidence" value="ECO:0007669"/>
    <property type="project" value="TreeGrafter"/>
</dbReference>
<dbReference type="InterPro" id="IPR001627">
    <property type="entry name" value="Semap_dom"/>
</dbReference>
<dbReference type="GO" id="GO:0000122">
    <property type="term" value="P:negative regulation of transcription by RNA polymerase II"/>
    <property type="evidence" value="ECO:0007669"/>
    <property type="project" value="TreeGrafter"/>
</dbReference>
<dbReference type="SUPFAM" id="SSF48726">
    <property type="entry name" value="Immunoglobulin"/>
    <property type="match status" value="1"/>
</dbReference>
<evidence type="ECO:0000259" key="15">
    <source>
        <dbReference type="PROSITE" id="PS50835"/>
    </source>
</evidence>
<dbReference type="PROSITE" id="PS50835">
    <property type="entry name" value="IG_LIKE"/>
    <property type="match status" value="1"/>
</dbReference>
<keyword evidence="10" id="KW-0325">Glycoprotein</keyword>
<accession>A0A4Z2IK07</accession>
<evidence type="ECO:0000256" key="9">
    <source>
        <dbReference type="ARBA" id="ARBA00023157"/>
    </source>
</evidence>
<dbReference type="InterPro" id="IPR002165">
    <property type="entry name" value="Plexin_repeat"/>
</dbReference>
<evidence type="ECO:0000313" key="18">
    <source>
        <dbReference type="Proteomes" id="UP000314294"/>
    </source>
</evidence>
<evidence type="ECO:0000256" key="6">
    <source>
        <dbReference type="ARBA" id="ARBA00022902"/>
    </source>
</evidence>
<dbReference type="GO" id="GO:0007411">
    <property type="term" value="P:axon guidance"/>
    <property type="evidence" value="ECO:0007669"/>
    <property type="project" value="TreeGrafter"/>
</dbReference>
<keyword evidence="8 14" id="KW-0472">Membrane</keyword>
<keyword evidence="4 14" id="KW-0812">Transmembrane</keyword>
<dbReference type="InterPro" id="IPR036179">
    <property type="entry name" value="Ig-like_dom_sf"/>
</dbReference>
<keyword evidence="7 14" id="KW-1133">Transmembrane helix</keyword>
<feature type="domain" description="Sema" evidence="16">
    <location>
        <begin position="80"/>
        <end position="551"/>
    </location>
</feature>
<dbReference type="Pfam" id="PF01403">
    <property type="entry name" value="Sema"/>
    <property type="match status" value="1"/>
</dbReference>
<dbReference type="SMART" id="SM00630">
    <property type="entry name" value="Sema"/>
    <property type="match status" value="1"/>
</dbReference>
<dbReference type="PANTHER" id="PTHR11036:SF135">
    <property type="entry name" value="SEMAPHORIN 4D ISOFORM X1-RELATED"/>
    <property type="match status" value="1"/>
</dbReference>
<dbReference type="GO" id="GO:0005886">
    <property type="term" value="C:plasma membrane"/>
    <property type="evidence" value="ECO:0007669"/>
    <property type="project" value="TreeGrafter"/>
</dbReference>
<reference evidence="17 18" key="1">
    <citation type="submission" date="2019-03" db="EMBL/GenBank/DDBJ databases">
        <title>First draft genome of Liparis tanakae, snailfish: a comprehensive survey of snailfish specific genes.</title>
        <authorList>
            <person name="Kim W."/>
            <person name="Song I."/>
            <person name="Jeong J.-H."/>
            <person name="Kim D."/>
            <person name="Kim S."/>
            <person name="Ryu S."/>
            <person name="Song J.Y."/>
            <person name="Lee S.K."/>
        </authorList>
    </citation>
    <scope>NUCLEOTIDE SEQUENCE [LARGE SCALE GENOMIC DNA]</scope>
    <source>
        <tissue evidence="17">Muscle</tissue>
    </source>
</reference>
<feature type="domain" description="Ig-like" evidence="15">
    <location>
        <begin position="603"/>
        <end position="687"/>
    </location>
</feature>
<gene>
    <name evidence="17" type="primary">sema4e_2</name>
    <name evidence="17" type="ORF">EYF80_011632</name>
</gene>
<dbReference type="InterPro" id="IPR015943">
    <property type="entry name" value="WD40/YVTN_repeat-like_dom_sf"/>
</dbReference>
<evidence type="ECO:0000256" key="11">
    <source>
        <dbReference type="ARBA" id="ARBA00074143"/>
    </source>
</evidence>
<feature type="transmembrane region" description="Helical" evidence="14">
    <location>
        <begin position="716"/>
        <end position="738"/>
    </location>
</feature>
<organism evidence="17 18">
    <name type="scientific">Liparis tanakae</name>
    <name type="common">Tanaka's snailfish</name>
    <dbReference type="NCBI Taxonomy" id="230148"/>
    <lineage>
        <taxon>Eukaryota</taxon>
        <taxon>Metazoa</taxon>
        <taxon>Chordata</taxon>
        <taxon>Craniata</taxon>
        <taxon>Vertebrata</taxon>
        <taxon>Euteleostomi</taxon>
        <taxon>Actinopterygii</taxon>
        <taxon>Neopterygii</taxon>
        <taxon>Teleostei</taxon>
        <taxon>Neoteleostei</taxon>
        <taxon>Acanthomorphata</taxon>
        <taxon>Eupercaria</taxon>
        <taxon>Perciformes</taxon>
        <taxon>Cottioidei</taxon>
        <taxon>Cottales</taxon>
        <taxon>Liparidae</taxon>
        <taxon>Liparis</taxon>
    </lineage>
</organism>